<evidence type="ECO:0000313" key="11">
    <source>
        <dbReference type="EMBL" id="SDL21496.1"/>
    </source>
</evidence>
<feature type="site" description="Activates thiol group during catalysis" evidence="7">
    <location>
        <position position="177"/>
    </location>
</feature>
<dbReference type="EMBL" id="FNGA01000003">
    <property type="protein sequence ID" value="SDL21496.1"/>
    <property type="molecule type" value="Genomic_DNA"/>
</dbReference>
<dbReference type="Pfam" id="PF00044">
    <property type="entry name" value="Gp_dh_N"/>
    <property type="match status" value="1"/>
</dbReference>
<evidence type="ECO:0000313" key="12">
    <source>
        <dbReference type="Proteomes" id="UP000199053"/>
    </source>
</evidence>
<dbReference type="Gene3D" id="3.40.50.720">
    <property type="entry name" value="NAD(P)-binding Rossmann-like Domain"/>
    <property type="match status" value="1"/>
</dbReference>
<dbReference type="NCBIfam" id="TIGR01534">
    <property type="entry name" value="GAPDH-I"/>
    <property type="match status" value="1"/>
</dbReference>
<comment type="similarity">
    <text evidence="1 8">Belongs to the glyceraldehyde-3-phosphate dehydrogenase family.</text>
</comment>
<evidence type="ECO:0000256" key="4">
    <source>
        <dbReference type="PIRSR" id="PIRSR000149-1"/>
    </source>
</evidence>
<dbReference type="Proteomes" id="UP000199053">
    <property type="component" value="Unassembled WGS sequence"/>
</dbReference>
<dbReference type="PROSITE" id="PS00071">
    <property type="entry name" value="GAPDH"/>
    <property type="match status" value="1"/>
</dbReference>
<dbReference type="CDD" id="cd05214">
    <property type="entry name" value="GAPDH_I_N"/>
    <property type="match status" value="1"/>
</dbReference>
<dbReference type="OrthoDB" id="9803304at2"/>
<proteinExistence type="inferred from homology"/>
<comment type="subunit">
    <text evidence="2">Homotetramer.</text>
</comment>
<feature type="binding site" evidence="5">
    <location>
        <position position="231"/>
    </location>
    <ligand>
        <name>D-glyceraldehyde 3-phosphate</name>
        <dbReference type="ChEBI" id="CHEBI:59776"/>
    </ligand>
</feature>
<feature type="binding site" evidence="5">
    <location>
        <begin position="208"/>
        <end position="209"/>
    </location>
    <ligand>
        <name>D-glyceraldehyde 3-phosphate</name>
        <dbReference type="ChEBI" id="CHEBI:59776"/>
    </ligand>
</feature>
<dbReference type="PANTHER" id="PTHR43148">
    <property type="entry name" value="GLYCERALDEHYDE-3-PHOSPHATE DEHYDROGENASE 2"/>
    <property type="match status" value="1"/>
</dbReference>
<dbReference type="InterPro" id="IPR006424">
    <property type="entry name" value="Glyceraldehyde-3-P_DH_1"/>
</dbReference>
<sequence>MAVKVGINGFGRIGRYLTRLIHDSKDFDLVAVNARASNEDLALLLKHDSVHGKFNAEVVANEDGFTINGKQIKVTRCAPGEWIWGELGCDLVVESTGKFRDRESCEKAMACGAKRVVISAPGIDSDITVVMGVNDGDLKPEHKIVSAASCTTNCLAPVAKVINDAFGIERGLMTTIHAYTMSQRVLDGSHSDIRRARACAVNMVPTTTGAAKAVTLVIPELKGKLDGMSVRVPTPNVSLVDLTCDLAKETTAEEVNAVLKKAATENMGYTEMPLVSTDYLGDTHGGVVDGPLTSVMDGKLLKLIIWYDNEASFSNQLVRLMKKVSDMI</sequence>
<dbReference type="GO" id="GO:0016620">
    <property type="term" value="F:oxidoreductase activity, acting on the aldehyde or oxo group of donors, NAD or NADP as acceptor"/>
    <property type="evidence" value="ECO:0007669"/>
    <property type="project" value="InterPro"/>
</dbReference>
<feature type="domain" description="Glyceraldehyde 3-phosphate dehydrogenase NAD(P) binding" evidence="10">
    <location>
        <begin position="3"/>
        <end position="150"/>
    </location>
</feature>
<dbReference type="Pfam" id="PF02800">
    <property type="entry name" value="Gp_dh_C"/>
    <property type="match status" value="1"/>
</dbReference>
<evidence type="ECO:0000256" key="9">
    <source>
        <dbReference type="RuleBase" id="RU361160"/>
    </source>
</evidence>
<dbReference type="GO" id="GO:0051287">
    <property type="term" value="F:NAD binding"/>
    <property type="evidence" value="ECO:0007669"/>
    <property type="project" value="InterPro"/>
</dbReference>
<evidence type="ECO:0000256" key="8">
    <source>
        <dbReference type="RuleBase" id="RU000397"/>
    </source>
</evidence>
<dbReference type="PRINTS" id="PR00078">
    <property type="entry name" value="G3PDHDRGNASE"/>
</dbReference>
<dbReference type="InterPro" id="IPR020828">
    <property type="entry name" value="GlycerAld_3-P_DH_NAD(P)-bd"/>
</dbReference>
<dbReference type="InterPro" id="IPR036291">
    <property type="entry name" value="NAD(P)-bd_dom_sf"/>
</dbReference>
<evidence type="ECO:0000256" key="2">
    <source>
        <dbReference type="ARBA" id="ARBA00011881"/>
    </source>
</evidence>
<evidence type="ECO:0000256" key="1">
    <source>
        <dbReference type="ARBA" id="ARBA00007406"/>
    </source>
</evidence>
<dbReference type="RefSeq" id="WP_092161549.1">
    <property type="nucleotide sequence ID" value="NZ_FNGA01000003.1"/>
</dbReference>
<dbReference type="InterPro" id="IPR020830">
    <property type="entry name" value="GlycerAld_3-P_DH_AS"/>
</dbReference>
<evidence type="ECO:0000256" key="6">
    <source>
        <dbReference type="PIRSR" id="PIRSR000149-3"/>
    </source>
</evidence>
<dbReference type="SMART" id="SM00846">
    <property type="entry name" value="Gp_dh_N"/>
    <property type="match status" value="1"/>
</dbReference>
<dbReference type="SUPFAM" id="SSF51735">
    <property type="entry name" value="NAD(P)-binding Rossmann-fold domains"/>
    <property type="match status" value="1"/>
</dbReference>
<dbReference type="FunFam" id="3.40.50.720:FF:000001">
    <property type="entry name" value="Glyceraldehyde-3-phosphate dehydrogenase"/>
    <property type="match status" value="1"/>
</dbReference>
<accession>A0A1G9I8T4</accession>
<reference evidence="12" key="1">
    <citation type="submission" date="2016-10" db="EMBL/GenBank/DDBJ databases">
        <authorList>
            <person name="Varghese N."/>
            <person name="Submissions S."/>
        </authorList>
    </citation>
    <scope>NUCLEOTIDE SEQUENCE [LARGE SCALE GENOMIC DNA]</scope>
    <source>
        <strain evidence="12">DSM 16995</strain>
    </source>
</reference>
<dbReference type="InterPro" id="IPR020831">
    <property type="entry name" value="GlycerAld/Erythrose_P_DH"/>
</dbReference>
<gene>
    <name evidence="11" type="ORF">SAMN05660337_2484</name>
</gene>
<dbReference type="AlphaFoldDB" id="A0A1G9I8T4"/>
<dbReference type="EC" id="1.2.1.-" evidence="9"/>
<name>A0A1G9I8T4_9BACT</name>
<evidence type="ECO:0000256" key="3">
    <source>
        <dbReference type="ARBA" id="ARBA00023002"/>
    </source>
</evidence>
<evidence type="ECO:0000256" key="7">
    <source>
        <dbReference type="PIRSR" id="PIRSR000149-4"/>
    </source>
</evidence>
<protein>
    <recommendedName>
        <fullName evidence="9">Glyceraldehyde-3-phosphate dehydrogenase</fullName>
        <ecNumber evidence="9">1.2.1.-</ecNumber>
    </recommendedName>
</protein>
<dbReference type="InterPro" id="IPR020829">
    <property type="entry name" value="GlycerAld_3-P_DH_cat"/>
</dbReference>
<dbReference type="CDD" id="cd18126">
    <property type="entry name" value="GAPDH_I_C"/>
    <property type="match status" value="1"/>
</dbReference>
<keyword evidence="6" id="KW-0547">Nucleotide-binding</keyword>
<keyword evidence="12" id="KW-1185">Reference proteome</keyword>
<feature type="binding site" evidence="5">
    <location>
        <begin position="149"/>
        <end position="151"/>
    </location>
    <ligand>
        <name>D-glyceraldehyde 3-phosphate</name>
        <dbReference type="ChEBI" id="CHEBI:59776"/>
    </ligand>
</feature>
<keyword evidence="6" id="KW-0520">NAD</keyword>
<feature type="binding site" evidence="6">
    <location>
        <position position="119"/>
    </location>
    <ligand>
        <name>NAD(+)</name>
        <dbReference type="ChEBI" id="CHEBI:57540"/>
    </ligand>
</feature>
<feature type="binding site" evidence="5">
    <location>
        <position position="180"/>
    </location>
    <ligand>
        <name>D-glyceraldehyde 3-phosphate</name>
        <dbReference type="ChEBI" id="CHEBI:59776"/>
    </ligand>
</feature>
<dbReference type="STRING" id="246191.SAMN05660337_2484"/>
<dbReference type="GO" id="GO:0006006">
    <property type="term" value="P:glucose metabolic process"/>
    <property type="evidence" value="ECO:0007669"/>
    <property type="project" value="InterPro"/>
</dbReference>
<feature type="active site" description="Nucleophile" evidence="4">
    <location>
        <position position="150"/>
    </location>
</feature>
<dbReference type="Gene3D" id="3.30.360.10">
    <property type="entry name" value="Dihydrodipicolinate Reductase, domain 2"/>
    <property type="match status" value="1"/>
</dbReference>
<dbReference type="GO" id="GO:0050661">
    <property type="term" value="F:NADP binding"/>
    <property type="evidence" value="ECO:0007669"/>
    <property type="project" value="InterPro"/>
</dbReference>
<organism evidence="11 12">
    <name type="scientific">Maridesulfovibrio ferrireducens</name>
    <dbReference type="NCBI Taxonomy" id="246191"/>
    <lineage>
        <taxon>Bacteria</taxon>
        <taxon>Pseudomonadati</taxon>
        <taxon>Thermodesulfobacteriota</taxon>
        <taxon>Desulfovibrionia</taxon>
        <taxon>Desulfovibrionales</taxon>
        <taxon>Desulfovibrionaceae</taxon>
        <taxon>Maridesulfovibrio</taxon>
    </lineage>
</organism>
<feature type="binding site" evidence="6">
    <location>
        <begin position="12"/>
        <end position="13"/>
    </location>
    <ligand>
        <name>NAD(+)</name>
        <dbReference type="ChEBI" id="CHEBI:57540"/>
    </ligand>
</feature>
<dbReference type="PIRSF" id="PIRSF000149">
    <property type="entry name" value="GAP_DH"/>
    <property type="match status" value="1"/>
</dbReference>
<evidence type="ECO:0000259" key="10">
    <source>
        <dbReference type="SMART" id="SM00846"/>
    </source>
</evidence>
<dbReference type="FunFam" id="3.30.360.10:FF:000002">
    <property type="entry name" value="Glyceraldehyde-3-phosphate dehydrogenase"/>
    <property type="match status" value="1"/>
</dbReference>
<evidence type="ECO:0000256" key="5">
    <source>
        <dbReference type="PIRSR" id="PIRSR000149-2"/>
    </source>
</evidence>
<dbReference type="SUPFAM" id="SSF55347">
    <property type="entry name" value="Glyceraldehyde-3-phosphate dehydrogenase-like, C-terminal domain"/>
    <property type="match status" value="1"/>
</dbReference>
<keyword evidence="3 9" id="KW-0560">Oxidoreductase</keyword>
<feature type="binding site" evidence="6">
    <location>
        <position position="309"/>
    </location>
    <ligand>
        <name>NAD(+)</name>
        <dbReference type="ChEBI" id="CHEBI:57540"/>
    </ligand>
</feature>